<dbReference type="InterPro" id="IPR032702">
    <property type="entry name" value="CppA_N"/>
</dbReference>
<gene>
    <name evidence="3" type="ORF">CAC02_03285</name>
</gene>
<evidence type="ECO:0000313" key="3">
    <source>
        <dbReference type="EMBL" id="RCW17346.1"/>
    </source>
</evidence>
<dbReference type="Proteomes" id="UP000253215">
    <property type="component" value="Unassembled WGS sequence"/>
</dbReference>
<evidence type="ECO:0000259" key="2">
    <source>
        <dbReference type="Pfam" id="PF14507"/>
    </source>
</evidence>
<dbReference type="EMBL" id="NETH01000011">
    <property type="protein sequence ID" value="RCW17346.1"/>
    <property type="molecule type" value="Genomic_DNA"/>
</dbReference>
<accession>A0A368UGK9</accession>
<dbReference type="SUPFAM" id="SSF54593">
    <property type="entry name" value="Glyoxalase/Bleomycin resistance protein/Dihydroxybiphenyl dioxygenase"/>
    <property type="match status" value="1"/>
</dbReference>
<dbReference type="AlphaFoldDB" id="A0A368UGK9"/>
<feature type="domain" description="CppA C-terminal" evidence="2">
    <location>
        <begin position="144"/>
        <end position="246"/>
    </location>
</feature>
<comment type="caution">
    <text evidence="3">The sequence shown here is derived from an EMBL/GenBank/DDBJ whole genome shotgun (WGS) entry which is preliminary data.</text>
</comment>
<name>A0A368UGK9_9STRE</name>
<organism evidence="3 4">
    <name type="scientific">Streptococcus gallolyticus</name>
    <dbReference type="NCBI Taxonomy" id="315405"/>
    <lineage>
        <taxon>Bacteria</taxon>
        <taxon>Bacillati</taxon>
        <taxon>Bacillota</taxon>
        <taxon>Bacilli</taxon>
        <taxon>Lactobacillales</taxon>
        <taxon>Streptococcaceae</taxon>
        <taxon>Streptococcus</taxon>
    </lineage>
</organism>
<dbReference type="Gene3D" id="3.10.180.40">
    <property type="entry name" value="C3-degrading proteinase like domains"/>
    <property type="match status" value="1"/>
</dbReference>
<evidence type="ECO:0000259" key="1">
    <source>
        <dbReference type="Pfam" id="PF14506"/>
    </source>
</evidence>
<reference evidence="3 4" key="1">
    <citation type="journal article" date="2018" name="Sci. Rep.">
        <title>Network-guided genomic and metagenomic analysis of the faecal microbiota of the critically endangered kakapo.</title>
        <authorList>
            <person name="Waite D.W."/>
            <person name="Dsouza M."/>
            <person name="Sekiguchi Y."/>
            <person name="Hugenholtz P."/>
            <person name="Taylor M.W."/>
        </authorList>
    </citation>
    <scope>NUCLEOTIDE SEQUENCE [LARGE SCALE GENOMIC DNA]</scope>
    <source>
        <strain evidence="3 4">BI02</strain>
    </source>
</reference>
<dbReference type="Pfam" id="PF14507">
    <property type="entry name" value="CppA_C"/>
    <property type="match status" value="1"/>
</dbReference>
<sequence length="248" mass="27888">MTLFDDVTFRHPVLRVNNRDQNIAFYQTLGFKLIHEENATAEFSSRQKNARFVIEESPAPTTRAVEGTKKVNKIVVKIPNADDVRAILGNGIAVERLFKGKNGYAFETLSPEGDLFLLHSEDDIQALTEVASIDFPQNTDLKELSDFSFESMTLNVADEAAARAFYNDVFEGQFPLNIQFVQAQGADLAVDPLETWDVEILECHVPNHYDLKALASFLENKGQTVYLDKKASVLVLSDPSNIEIWFIK</sequence>
<feature type="domain" description="CppA N-terminal" evidence="1">
    <location>
        <begin position="9"/>
        <end position="130"/>
    </location>
</feature>
<proteinExistence type="predicted"/>
<evidence type="ECO:0000313" key="4">
    <source>
        <dbReference type="Proteomes" id="UP000253215"/>
    </source>
</evidence>
<protein>
    <submittedName>
        <fullName evidence="3">Peptidase</fullName>
    </submittedName>
</protein>
<dbReference type="InterPro" id="IPR032703">
    <property type="entry name" value="CppA_C"/>
</dbReference>
<dbReference type="Pfam" id="PF14506">
    <property type="entry name" value="CppA_N"/>
    <property type="match status" value="1"/>
</dbReference>
<dbReference type="Gene3D" id="3.10.180.10">
    <property type="entry name" value="2,3-Dihydroxybiphenyl 1,2-Dioxygenase, domain 1"/>
    <property type="match status" value="1"/>
</dbReference>
<dbReference type="InterPro" id="IPR029068">
    <property type="entry name" value="Glyas_Bleomycin-R_OHBP_Dase"/>
</dbReference>